<accession>A0A8J5T1N2</accession>
<proteinExistence type="inferred from homology"/>
<gene>
    <name evidence="5" type="ORF">GUJ93_ZPchr0004g39367</name>
</gene>
<keyword evidence="3" id="KW-0472">Membrane</keyword>
<dbReference type="Proteomes" id="UP000729402">
    <property type="component" value="Unassembled WGS sequence"/>
</dbReference>
<dbReference type="PANTHER" id="PTHR12419">
    <property type="entry name" value="OTU DOMAIN CONTAINING PROTEIN"/>
    <property type="match status" value="1"/>
</dbReference>
<dbReference type="OrthoDB" id="415023at2759"/>
<evidence type="ECO:0000313" key="6">
    <source>
        <dbReference type="Proteomes" id="UP000729402"/>
    </source>
</evidence>
<dbReference type="PROSITE" id="PS50802">
    <property type="entry name" value="OTU"/>
    <property type="match status" value="1"/>
</dbReference>
<dbReference type="GO" id="GO:0016579">
    <property type="term" value="P:protein deubiquitination"/>
    <property type="evidence" value="ECO:0007669"/>
    <property type="project" value="TreeGrafter"/>
</dbReference>
<reference evidence="5" key="2">
    <citation type="submission" date="2021-02" db="EMBL/GenBank/DDBJ databases">
        <authorList>
            <person name="Kimball J.A."/>
            <person name="Haas M.W."/>
            <person name="Macchietto M."/>
            <person name="Kono T."/>
            <person name="Duquette J."/>
            <person name="Shao M."/>
        </authorList>
    </citation>
    <scope>NUCLEOTIDE SEQUENCE</scope>
    <source>
        <tissue evidence="5">Fresh leaf tissue</tissue>
    </source>
</reference>
<sequence length="258" mass="28882">MSVVAAAPPVVRNTKRKKKKKKSAAVASEPQKQKQEEETTDGTTTTTRRMTMATLLYFLNLESEFWAQLDAQGLKIIQVSADGNCFFRAMADQLDGDEEEHTKYRAMVVQYIKEHRVKFEPFVEYDVPFEDYCDAMQKNGTWAGHMELHAASLLTGRNICIHTLNSPRLYINNFSGPEAASSMIHLSYHRGEHYNSVRLRDDPCQGPAMPVVVGACRRRSCTAGWLRRLTGTTARSFCIWGGAALAVLLLALLSALCC</sequence>
<evidence type="ECO:0000256" key="3">
    <source>
        <dbReference type="SAM" id="Phobius"/>
    </source>
</evidence>
<feature type="compositionally biased region" description="Basic residues" evidence="2">
    <location>
        <begin position="13"/>
        <end position="23"/>
    </location>
</feature>
<keyword evidence="3" id="KW-1133">Transmembrane helix</keyword>
<feature type="domain" description="OTU" evidence="4">
    <location>
        <begin position="74"/>
        <end position="200"/>
    </location>
</feature>
<reference evidence="5" key="1">
    <citation type="journal article" date="2021" name="bioRxiv">
        <title>Whole Genome Assembly and Annotation of Northern Wild Rice, Zizania palustris L., Supports a Whole Genome Duplication in the Zizania Genus.</title>
        <authorList>
            <person name="Haas M."/>
            <person name="Kono T."/>
            <person name="Macchietto M."/>
            <person name="Millas R."/>
            <person name="McGilp L."/>
            <person name="Shao M."/>
            <person name="Duquette J."/>
            <person name="Hirsch C.N."/>
            <person name="Kimball J."/>
        </authorList>
    </citation>
    <scope>NUCLEOTIDE SEQUENCE</scope>
    <source>
        <tissue evidence="5">Fresh leaf tissue</tissue>
    </source>
</reference>
<organism evidence="5 6">
    <name type="scientific">Zizania palustris</name>
    <name type="common">Northern wild rice</name>
    <dbReference type="NCBI Taxonomy" id="103762"/>
    <lineage>
        <taxon>Eukaryota</taxon>
        <taxon>Viridiplantae</taxon>
        <taxon>Streptophyta</taxon>
        <taxon>Embryophyta</taxon>
        <taxon>Tracheophyta</taxon>
        <taxon>Spermatophyta</taxon>
        <taxon>Magnoliopsida</taxon>
        <taxon>Liliopsida</taxon>
        <taxon>Poales</taxon>
        <taxon>Poaceae</taxon>
        <taxon>BOP clade</taxon>
        <taxon>Oryzoideae</taxon>
        <taxon>Oryzeae</taxon>
        <taxon>Zizaniinae</taxon>
        <taxon>Zizania</taxon>
    </lineage>
</organism>
<name>A0A8J5T1N2_ZIZPA</name>
<evidence type="ECO:0000313" key="5">
    <source>
        <dbReference type="EMBL" id="KAG8066639.1"/>
    </source>
</evidence>
<evidence type="ECO:0000256" key="1">
    <source>
        <dbReference type="ARBA" id="ARBA00010407"/>
    </source>
</evidence>
<comment type="similarity">
    <text evidence="1">Belongs to the peptidase C85 family.</text>
</comment>
<dbReference type="InterPro" id="IPR003323">
    <property type="entry name" value="OTU_dom"/>
</dbReference>
<evidence type="ECO:0000256" key="2">
    <source>
        <dbReference type="SAM" id="MobiDB-lite"/>
    </source>
</evidence>
<dbReference type="AlphaFoldDB" id="A0A8J5T1N2"/>
<dbReference type="EMBL" id="JAAALK010000285">
    <property type="protein sequence ID" value="KAG8066639.1"/>
    <property type="molecule type" value="Genomic_DNA"/>
</dbReference>
<dbReference type="CDD" id="cd22771">
    <property type="entry name" value="OTU_plant_OTU7-like"/>
    <property type="match status" value="1"/>
</dbReference>
<feature type="region of interest" description="Disordered" evidence="2">
    <location>
        <begin position="1"/>
        <end position="46"/>
    </location>
</feature>
<dbReference type="GO" id="GO:0004843">
    <property type="term" value="F:cysteine-type deubiquitinase activity"/>
    <property type="evidence" value="ECO:0007669"/>
    <property type="project" value="TreeGrafter"/>
</dbReference>
<keyword evidence="3" id="KW-0812">Transmembrane</keyword>
<dbReference type="FunFam" id="3.90.70.80:FF:000009">
    <property type="entry name" value="OTU domain-containing protein 3"/>
    <property type="match status" value="1"/>
</dbReference>
<protein>
    <recommendedName>
        <fullName evidence="4">OTU domain-containing protein</fullName>
    </recommendedName>
</protein>
<feature type="transmembrane region" description="Helical" evidence="3">
    <location>
        <begin position="237"/>
        <end position="256"/>
    </location>
</feature>
<keyword evidence="6" id="KW-1185">Reference proteome</keyword>
<dbReference type="PANTHER" id="PTHR12419:SF7">
    <property type="entry name" value="OTU DOMAIN-CONTAINING PROTEIN 3"/>
    <property type="match status" value="1"/>
</dbReference>
<dbReference type="Pfam" id="PF02338">
    <property type="entry name" value="OTU"/>
    <property type="match status" value="1"/>
</dbReference>
<evidence type="ECO:0000259" key="4">
    <source>
        <dbReference type="PROSITE" id="PS50802"/>
    </source>
</evidence>
<dbReference type="InterPro" id="IPR050704">
    <property type="entry name" value="Peptidase_C85-like"/>
</dbReference>
<comment type="caution">
    <text evidence="5">The sequence shown here is derived from an EMBL/GenBank/DDBJ whole genome shotgun (WGS) entry which is preliminary data.</text>
</comment>